<evidence type="ECO:0000256" key="7">
    <source>
        <dbReference type="PROSITE-ProRule" id="PRU10141"/>
    </source>
</evidence>
<dbReference type="Proteomes" id="UP001600424">
    <property type="component" value="Unassembled WGS sequence"/>
</dbReference>
<evidence type="ECO:0000313" key="10">
    <source>
        <dbReference type="Proteomes" id="UP001600424"/>
    </source>
</evidence>
<dbReference type="PROSITE" id="PS50011">
    <property type="entry name" value="PROTEIN_KINASE_DOM"/>
    <property type="match status" value="1"/>
</dbReference>
<evidence type="ECO:0000256" key="5">
    <source>
        <dbReference type="ARBA" id="ARBA00022777"/>
    </source>
</evidence>
<dbReference type="InterPro" id="IPR011009">
    <property type="entry name" value="Kinase-like_dom_sf"/>
</dbReference>
<evidence type="ECO:0000256" key="4">
    <source>
        <dbReference type="ARBA" id="ARBA00022741"/>
    </source>
</evidence>
<evidence type="ECO:0000259" key="8">
    <source>
        <dbReference type="PROSITE" id="PS50011"/>
    </source>
</evidence>
<protein>
    <recommendedName>
        <fullName evidence="1">non-specific serine/threonine protein kinase</fullName>
        <ecNumber evidence="1">2.7.11.1</ecNumber>
    </recommendedName>
</protein>
<dbReference type="SUPFAM" id="SSF56112">
    <property type="entry name" value="Protein kinase-like (PK-like)"/>
    <property type="match status" value="1"/>
</dbReference>
<dbReference type="InterPro" id="IPR017441">
    <property type="entry name" value="Protein_kinase_ATP_BS"/>
</dbReference>
<dbReference type="EC" id="2.7.11.1" evidence="1"/>
<dbReference type="InterPro" id="IPR000719">
    <property type="entry name" value="Prot_kinase_dom"/>
</dbReference>
<evidence type="ECO:0000256" key="3">
    <source>
        <dbReference type="ARBA" id="ARBA00022679"/>
    </source>
</evidence>
<evidence type="ECO:0000256" key="2">
    <source>
        <dbReference type="ARBA" id="ARBA00022527"/>
    </source>
</evidence>
<evidence type="ECO:0000313" key="9">
    <source>
        <dbReference type="EMBL" id="MFE5978159.1"/>
    </source>
</evidence>
<accession>A0ABW6INF2</accession>
<dbReference type="PANTHER" id="PTHR43289">
    <property type="entry name" value="MITOGEN-ACTIVATED PROTEIN KINASE KINASE KINASE 20-RELATED"/>
    <property type="match status" value="1"/>
</dbReference>
<name>A0ABW6INF2_STRWE</name>
<dbReference type="EMBL" id="JBHTRV010000001">
    <property type="protein sequence ID" value="MFE5978159.1"/>
    <property type="molecule type" value="Genomic_DNA"/>
</dbReference>
<gene>
    <name evidence="9" type="ORF">ACFQ63_00450</name>
</gene>
<dbReference type="GO" id="GO:0004674">
    <property type="term" value="F:protein serine/threonine kinase activity"/>
    <property type="evidence" value="ECO:0007669"/>
    <property type="project" value="UniProtKB-EC"/>
</dbReference>
<keyword evidence="5 9" id="KW-0418">Kinase</keyword>
<keyword evidence="6 7" id="KW-0067">ATP-binding</keyword>
<evidence type="ECO:0000256" key="6">
    <source>
        <dbReference type="ARBA" id="ARBA00022840"/>
    </source>
</evidence>
<sequence>MDTHTDVRRRRLGDWIVGQELGRGGMGTVYAAVHEESGRHRALKVISCDAEPSPEEAARFDREIRIGMSLRHPHVVRMESSGREGRLWYLVMERCEAGSLADRVRERGPLPASRAVPLFLGVLDGLSYAHTAGGAVHRDIKPQNLLLTAGEDGTEVAKIADFGLAKAYETAGLSGLTRTGGFAGTAGFVPRAQLIDFKYAKPYVDVWATAASLYFTLTGRTPRDFPPGRDPWLTVARASPVPVAERGATVPRALAAVVDQALDDDPARGFATADRLRDALRDA</sequence>
<comment type="caution">
    <text evidence="9">The sequence shown here is derived from an EMBL/GenBank/DDBJ whole genome shotgun (WGS) entry which is preliminary data.</text>
</comment>
<dbReference type="PROSITE" id="PS00107">
    <property type="entry name" value="PROTEIN_KINASE_ATP"/>
    <property type="match status" value="1"/>
</dbReference>
<dbReference type="Pfam" id="PF00069">
    <property type="entry name" value="Pkinase"/>
    <property type="match status" value="1"/>
</dbReference>
<dbReference type="Gene3D" id="1.10.510.10">
    <property type="entry name" value="Transferase(Phosphotransferase) domain 1"/>
    <property type="match status" value="1"/>
</dbReference>
<dbReference type="PANTHER" id="PTHR43289:SF6">
    <property type="entry name" value="SERINE_THREONINE-PROTEIN KINASE NEKL-3"/>
    <property type="match status" value="1"/>
</dbReference>
<keyword evidence="10" id="KW-1185">Reference proteome</keyword>
<organism evidence="9 10">
    <name type="scientific">Streptomyces wedmorensis</name>
    <dbReference type="NCBI Taxonomy" id="43759"/>
    <lineage>
        <taxon>Bacteria</taxon>
        <taxon>Bacillati</taxon>
        <taxon>Actinomycetota</taxon>
        <taxon>Actinomycetes</taxon>
        <taxon>Kitasatosporales</taxon>
        <taxon>Streptomycetaceae</taxon>
        <taxon>Streptomyces</taxon>
    </lineage>
</organism>
<keyword evidence="3 9" id="KW-0808">Transferase</keyword>
<evidence type="ECO:0000256" key="1">
    <source>
        <dbReference type="ARBA" id="ARBA00012513"/>
    </source>
</evidence>
<dbReference type="CDD" id="cd14014">
    <property type="entry name" value="STKc_PknB_like"/>
    <property type="match status" value="1"/>
</dbReference>
<proteinExistence type="predicted"/>
<feature type="domain" description="Protein kinase" evidence="8">
    <location>
        <begin position="15"/>
        <end position="283"/>
    </location>
</feature>
<reference evidence="9 10" key="1">
    <citation type="submission" date="2024-09" db="EMBL/GenBank/DDBJ databases">
        <title>The Natural Products Discovery Center: Release of the First 8490 Sequenced Strains for Exploring Actinobacteria Biosynthetic Diversity.</title>
        <authorList>
            <person name="Kalkreuter E."/>
            <person name="Kautsar S.A."/>
            <person name="Yang D."/>
            <person name="Bader C.D."/>
            <person name="Teijaro C.N."/>
            <person name="Fluegel L."/>
            <person name="Davis C.M."/>
            <person name="Simpson J.R."/>
            <person name="Lauterbach L."/>
            <person name="Steele A.D."/>
            <person name="Gui C."/>
            <person name="Meng S."/>
            <person name="Li G."/>
            <person name="Viehrig K."/>
            <person name="Ye F."/>
            <person name="Su P."/>
            <person name="Kiefer A.F."/>
            <person name="Nichols A."/>
            <person name="Cepeda A.J."/>
            <person name="Yan W."/>
            <person name="Fan B."/>
            <person name="Jiang Y."/>
            <person name="Adhikari A."/>
            <person name="Zheng C.-J."/>
            <person name="Schuster L."/>
            <person name="Cowan T.M."/>
            <person name="Smanski M.J."/>
            <person name="Chevrette M.G."/>
            <person name="De Carvalho L.P.S."/>
            <person name="Shen B."/>
        </authorList>
    </citation>
    <scope>NUCLEOTIDE SEQUENCE [LARGE SCALE GENOMIC DNA]</scope>
    <source>
        <strain evidence="9 10">NPDC056472</strain>
    </source>
</reference>
<keyword evidence="4 7" id="KW-0547">Nucleotide-binding</keyword>
<dbReference type="RefSeq" id="WP_386250924.1">
    <property type="nucleotide sequence ID" value="NZ_JBHTRV010000001.1"/>
</dbReference>
<dbReference type="SMART" id="SM00220">
    <property type="entry name" value="S_TKc"/>
    <property type="match status" value="1"/>
</dbReference>
<keyword evidence="2" id="KW-0723">Serine/threonine-protein kinase</keyword>
<feature type="binding site" evidence="7">
    <location>
        <position position="44"/>
    </location>
    <ligand>
        <name>ATP</name>
        <dbReference type="ChEBI" id="CHEBI:30616"/>
    </ligand>
</feature>